<keyword evidence="3" id="KW-1185">Reference proteome</keyword>
<sequence length="215" mass="23950">MAWRGNCRSDVWSCGVGNRCRLRLLVHARRLNGALAHPAPSRLDYPQRLDRKALLHGIVVCLVGRTTARLALLWLIRRNGVGLEEEAPGVRLYRRGHARAGRGLRPGCPLHGSRGHLSNGIFIFGGRDTRLARDGNDGGFELGEKGLLHRRSVVVRDGRRGLVVLRLLVVLGRVLLLLVRRLLLMICLVLVLLIRLLLLLLLLPSRTIWGIVPLS</sequence>
<comment type="caution">
    <text evidence="2">The sequence shown here is derived from an EMBL/GenBank/DDBJ whole genome shotgun (WGS) entry which is preliminary data.</text>
</comment>
<name>A0A8K0TC10_9PEZI</name>
<organism evidence="2 3">
    <name type="scientific">Plectosphaerella cucumerina</name>
    <dbReference type="NCBI Taxonomy" id="40658"/>
    <lineage>
        <taxon>Eukaryota</taxon>
        <taxon>Fungi</taxon>
        <taxon>Dikarya</taxon>
        <taxon>Ascomycota</taxon>
        <taxon>Pezizomycotina</taxon>
        <taxon>Sordariomycetes</taxon>
        <taxon>Hypocreomycetidae</taxon>
        <taxon>Glomerellales</taxon>
        <taxon>Plectosphaerellaceae</taxon>
        <taxon>Plectosphaerella</taxon>
    </lineage>
</organism>
<proteinExistence type="predicted"/>
<keyword evidence="1" id="KW-1133">Transmembrane helix</keyword>
<reference evidence="2" key="1">
    <citation type="journal article" date="2021" name="Nat. Commun.">
        <title>Genetic determinants of endophytism in the Arabidopsis root mycobiome.</title>
        <authorList>
            <person name="Mesny F."/>
            <person name="Miyauchi S."/>
            <person name="Thiergart T."/>
            <person name="Pickel B."/>
            <person name="Atanasova L."/>
            <person name="Karlsson M."/>
            <person name="Huettel B."/>
            <person name="Barry K.W."/>
            <person name="Haridas S."/>
            <person name="Chen C."/>
            <person name="Bauer D."/>
            <person name="Andreopoulos W."/>
            <person name="Pangilinan J."/>
            <person name="LaButti K."/>
            <person name="Riley R."/>
            <person name="Lipzen A."/>
            <person name="Clum A."/>
            <person name="Drula E."/>
            <person name="Henrissat B."/>
            <person name="Kohler A."/>
            <person name="Grigoriev I.V."/>
            <person name="Martin F.M."/>
            <person name="Hacquard S."/>
        </authorList>
    </citation>
    <scope>NUCLEOTIDE SEQUENCE</scope>
    <source>
        <strain evidence="2">MPI-CAGE-AT-0016</strain>
    </source>
</reference>
<feature type="transmembrane region" description="Helical" evidence="1">
    <location>
        <begin position="182"/>
        <end position="203"/>
    </location>
</feature>
<evidence type="ECO:0000256" key="1">
    <source>
        <dbReference type="SAM" id="Phobius"/>
    </source>
</evidence>
<dbReference type="Proteomes" id="UP000813385">
    <property type="component" value="Unassembled WGS sequence"/>
</dbReference>
<evidence type="ECO:0000313" key="3">
    <source>
        <dbReference type="Proteomes" id="UP000813385"/>
    </source>
</evidence>
<dbReference type="EMBL" id="JAGPXD010000004">
    <property type="protein sequence ID" value="KAH7358194.1"/>
    <property type="molecule type" value="Genomic_DNA"/>
</dbReference>
<accession>A0A8K0TC10</accession>
<dbReference type="AlphaFoldDB" id="A0A8K0TC10"/>
<protein>
    <submittedName>
        <fullName evidence="2">Uncharacterized protein</fullName>
    </submittedName>
</protein>
<evidence type="ECO:0000313" key="2">
    <source>
        <dbReference type="EMBL" id="KAH7358194.1"/>
    </source>
</evidence>
<keyword evidence="1" id="KW-0472">Membrane</keyword>
<keyword evidence="1" id="KW-0812">Transmembrane</keyword>
<gene>
    <name evidence="2" type="ORF">B0T11DRAFT_283904</name>
</gene>